<dbReference type="Pfam" id="PF14970">
    <property type="entry name" value="TEDC1"/>
    <property type="match status" value="1"/>
</dbReference>
<organism evidence="3 4">
    <name type="scientific">Apatococcus fuscideae</name>
    <dbReference type="NCBI Taxonomy" id="2026836"/>
    <lineage>
        <taxon>Eukaryota</taxon>
        <taxon>Viridiplantae</taxon>
        <taxon>Chlorophyta</taxon>
        <taxon>core chlorophytes</taxon>
        <taxon>Trebouxiophyceae</taxon>
        <taxon>Chlorellales</taxon>
        <taxon>Chlorellaceae</taxon>
        <taxon>Apatococcus</taxon>
    </lineage>
</organism>
<dbReference type="PANTHER" id="PTHR35076">
    <property type="entry name" value="TUBULIN EPSILON AND DELTA COMPLEX PROTEIN 1"/>
    <property type="match status" value="1"/>
</dbReference>
<dbReference type="InterPro" id="IPR027996">
    <property type="entry name" value="TEDC1_dom"/>
</dbReference>
<proteinExistence type="predicted"/>
<feature type="region of interest" description="Disordered" evidence="1">
    <location>
        <begin position="300"/>
        <end position="323"/>
    </location>
</feature>
<reference evidence="3 4" key="1">
    <citation type="journal article" date="2024" name="Nat. Commun.">
        <title>Phylogenomics reveals the evolutionary origins of lichenization in chlorophyte algae.</title>
        <authorList>
            <person name="Puginier C."/>
            <person name="Libourel C."/>
            <person name="Otte J."/>
            <person name="Skaloud P."/>
            <person name="Haon M."/>
            <person name="Grisel S."/>
            <person name="Petersen M."/>
            <person name="Berrin J.G."/>
            <person name="Delaux P.M."/>
            <person name="Dal Grande F."/>
            <person name="Keller J."/>
        </authorList>
    </citation>
    <scope>NUCLEOTIDE SEQUENCE [LARGE SCALE GENOMIC DNA]</scope>
    <source>
        <strain evidence="3 4">SAG 2523</strain>
    </source>
</reference>
<evidence type="ECO:0000313" key="4">
    <source>
        <dbReference type="Proteomes" id="UP001485043"/>
    </source>
</evidence>
<comment type="caution">
    <text evidence="3">The sequence shown here is derived from an EMBL/GenBank/DDBJ whole genome shotgun (WGS) entry which is preliminary data.</text>
</comment>
<keyword evidence="4" id="KW-1185">Reference proteome</keyword>
<evidence type="ECO:0000313" key="3">
    <source>
        <dbReference type="EMBL" id="KAK9846917.1"/>
    </source>
</evidence>
<sequence>MASRIEALRQALDFCSGALARLGLSSLSAEELRKAKFNQAEAGPFWYVLHDMCLAYAHQLLPKDHMQFHGLRFWQIVHGENSDAEMPWAGTELVMTVLCLSGFPLASQLLQRRDTVCSRLLLIAFGWLASKCDIFAAVLGSQLGLLRFQHLPPYPQDAGSCKEEDALQAMEMADMCSQEMLNLGASRPGWHQVEAGSHHALMLLGRTRATLAQLAQAQQARVRQLGQLSQLQRDWAAVAGSKPAGGLLSPYELSLLLNPSALESHRQDMETAAAAVSFSRASQSHAEVFFEWMGSVVAEHHQEAAQSRPRPQPQHPAGALHSQAQAPTLRIGPSAMHVDLPKLLETCQVLDQQLQRQLPHSPCLADKHATDVCCKLSALGLQQSGPAVIPCPTLDSWQSAMMSAYPVPSGAEQPDLPGDVKIGIDRLRRQSHKGGPETSDSWKPMPQTGHACRTVQYSILSGHPGGQGTAAATEVVRLRQQARIIARQLARTSWSRCWPLRSVVYRLHYQDTGPTWTRFGC</sequence>
<dbReference type="PANTHER" id="PTHR35076:SF1">
    <property type="entry name" value="TUBULIN EPSILON AND DELTA COMPLEX PROTEIN 1"/>
    <property type="match status" value="1"/>
</dbReference>
<protein>
    <recommendedName>
        <fullName evidence="2">Tubulin epsilon and delta complex protein 1 domain-containing protein</fullName>
    </recommendedName>
</protein>
<name>A0AAW1SKQ5_9CHLO</name>
<dbReference type="EMBL" id="JALJOV010001511">
    <property type="protein sequence ID" value="KAK9846917.1"/>
    <property type="molecule type" value="Genomic_DNA"/>
</dbReference>
<evidence type="ECO:0000259" key="2">
    <source>
        <dbReference type="Pfam" id="PF14970"/>
    </source>
</evidence>
<gene>
    <name evidence="3" type="ORF">WJX84_005732</name>
</gene>
<dbReference type="Proteomes" id="UP001485043">
    <property type="component" value="Unassembled WGS sequence"/>
</dbReference>
<dbReference type="AlphaFoldDB" id="A0AAW1SKQ5"/>
<evidence type="ECO:0000256" key="1">
    <source>
        <dbReference type="SAM" id="MobiDB-lite"/>
    </source>
</evidence>
<feature type="domain" description="Tubulin epsilon and delta complex protein 1" evidence="2">
    <location>
        <begin position="110"/>
        <end position="297"/>
    </location>
</feature>
<dbReference type="InterPro" id="IPR043535">
    <property type="entry name" value="TEDC1"/>
</dbReference>
<accession>A0AAW1SKQ5</accession>